<dbReference type="EMBL" id="KI548679">
    <property type="protein sequence ID" value="ESW35879.1"/>
    <property type="molecule type" value="Genomic_DNA"/>
</dbReference>
<dbReference type="Pfam" id="PF16916">
    <property type="entry name" value="ZT_dimer"/>
    <property type="match status" value="1"/>
</dbReference>
<dbReference type="Gene3D" id="3.30.70.1350">
    <property type="entry name" value="Cation efflux protein, cytoplasmic domain"/>
    <property type="match status" value="1"/>
</dbReference>
<dbReference type="Gene3D" id="1.20.1510.10">
    <property type="entry name" value="Cation efflux protein transmembrane domain"/>
    <property type="match status" value="1"/>
</dbReference>
<proteinExistence type="predicted"/>
<dbReference type="PANTHER" id="PTHR43840">
    <property type="entry name" value="MITOCHONDRIAL METAL TRANSPORTER 1-RELATED"/>
    <property type="match status" value="1"/>
</dbReference>
<dbReference type="FunFam" id="3.30.70.1350:FF:000008">
    <property type="entry name" value="Metal tolerance protein C1"/>
    <property type="match status" value="1"/>
</dbReference>
<accession>V7D0H7</accession>
<dbReference type="InterPro" id="IPR050291">
    <property type="entry name" value="CDF_Transporter"/>
</dbReference>
<evidence type="ECO:0000256" key="1">
    <source>
        <dbReference type="ARBA" id="ARBA00003168"/>
    </source>
</evidence>
<dbReference type="SUPFAM" id="SSF161111">
    <property type="entry name" value="Cation efflux protein transmembrane domain-like"/>
    <property type="match status" value="1"/>
</dbReference>
<dbReference type="GO" id="GO:0008324">
    <property type="term" value="F:monoatomic cation transmembrane transporter activity"/>
    <property type="evidence" value="ECO:0007669"/>
    <property type="project" value="InterPro"/>
</dbReference>
<comment type="subcellular location">
    <subcellularLocation>
        <location evidence="2">Vacuole membrane</location>
        <topology evidence="2">Multi-pass membrane protein</topology>
    </subcellularLocation>
</comment>
<evidence type="ECO:0000259" key="8">
    <source>
        <dbReference type="Pfam" id="PF01545"/>
    </source>
</evidence>
<evidence type="ECO:0000313" key="10">
    <source>
        <dbReference type="EMBL" id="ESW35879.1"/>
    </source>
</evidence>
<evidence type="ECO:0000256" key="6">
    <source>
        <dbReference type="ARBA" id="ARBA00022989"/>
    </source>
</evidence>
<keyword evidence="6" id="KW-1133">Transmembrane helix</keyword>
<reference evidence="10" key="1">
    <citation type="submission" date="2013-04" db="EMBL/GenBank/DDBJ databases">
        <authorList>
            <person name="Schmutz J."/>
            <person name="McClean P."/>
            <person name="Shu S."/>
            <person name="Cregan P."/>
            <person name="Rokhsar D."/>
            <person name="Jackson S."/>
        </authorList>
    </citation>
    <scope>NUCLEOTIDE SEQUENCE</scope>
</reference>
<dbReference type="Gramene" id="ESW35879">
    <property type="protein sequence ID" value="ESW35879"/>
    <property type="gene ID" value="PHAVU_L008200g"/>
</dbReference>
<dbReference type="GO" id="GO:0005774">
    <property type="term" value="C:vacuolar membrane"/>
    <property type="evidence" value="ECO:0007669"/>
    <property type="project" value="UniProtKB-SubCell"/>
</dbReference>
<protein>
    <submittedName>
        <fullName evidence="10">Uncharacterized protein</fullName>
    </submittedName>
</protein>
<dbReference type="InterPro" id="IPR027469">
    <property type="entry name" value="Cation_efflux_TMD_sf"/>
</dbReference>
<keyword evidence="7" id="KW-0472">Membrane</keyword>
<keyword evidence="3" id="KW-0813">Transport</keyword>
<dbReference type="NCBIfam" id="TIGR01297">
    <property type="entry name" value="CDF"/>
    <property type="match status" value="1"/>
</dbReference>
<keyword evidence="5" id="KW-0812">Transmembrane</keyword>
<dbReference type="SUPFAM" id="SSF160240">
    <property type="entry name" value="Cation efflux protein cytoplasmic domain-like"/>
    <property type="match status" value="1"/>
</dbReference>
<evidence type="ECO:0000259" key="9">
    <source>
        <dbReference type="Pfam" id="PF16916"/>
    </source>
</evidence>
<sequence>MGFRLRNLNPIYRTYITRLSSSNSPSPLLESLNCPPLQSCLIENPAFKIPKRWHLGHSHHDEHDRRHKEGENIFRLGLAADICLATGKAFTGYLSGSTAIIADAAHSISDVVLSGIALVSFKVAKAPRDKEHPYGHGKFETLGALGISCMLLATGGGIAWHAVDILMGLFSPGPEMVSQALTHGHSHEHGGHHHGIDMDHPILALNMTIVSIGVKEGLYWVTKQAGEKQGSGLMKANAWHHRADAISSVVALIGVGGSILGVKFLDPLAGLLVSGMILKAGAESGYQSVLELVDAAIPAQQLDPIKQTILQVDGVKGCHRLRGRRAGSYLYLDVNIEVDPFSSVSAAHDIGENVRHQIHKSHPTVVEIFIHIGLFFSFINFLLAES</sequence>
<feature type="domain" description="Cation efflux protein cytoplasmic" evidence="9">
    <location>
        <begin position="299"/>
        <end position="372"/>
    </location>
</feature>
<dbReference type="AlphaFoldDB" id="V7D0H7"/>
<dbReference type="Pfam" id="PF01545">
    <property type="entry name" value="Cation_efflux"/>
    <property type="match status" value="1"/>
</dbReference>
<evidence type="ECO:0000256" key="4">
    <source>
        <dbReference type="ARBA" id="ARBA00022554"/>
    </source>
</evidence>
<evidence type="ECO:0000256" key="3">
    <source>
        <dbReference type="ARBA" id="ARBA00022448"/>
    </source>
</evidence>
<dbReference type="InterPro" id="IPR058533">
    <property type="entry name" value="Cation_efflux_TM"/>
</dbReference>
<feature type="domain" description="Cation efflux protein transmembrane" evidence="8">
    <location>
        <begin position="77"/>
        <end position="293"/>
    </location>
</feature>
<evidence type="ECO:0000256" key="7">
    <source>
        <dbReference type="ARBA" id="ARBA00023136"/>
    </source>
</evidence>
<dbReference type="eggNOG" id="KOG1485">
    <property type="taxonomic scope" value="Eukaryota"/>
</dbReference>
<dbReference type="InterPro" id="IPR027470">
    <property type="entry name" value="Cation_efflux_CTD"/>
</dbReference>
<gene>
    <name evidence="10" type="ORF">PHAVU_L008200g</name>
</gene>
<organism evidence="10">
    <name type="scientific">Phaseolus vulgaris</name>
    <name type="common">Kidney bean</name>
    <name type="synonym">French bean</name>
    <dbReference type="NCBI Taxonomy" id="3885"/>
    <lineage>
        <taxon>Eukaryota</taxon>
        <taxon>Viridiplantae</taxon>
        <taxon>Streptophyta</taxon>
        <taxon>Embryophyta</taxon>
        <taxon>Tracheophyta</taxon>
        <taxon>Spermatophyta</taxon>
        <taxon>Magnoliopsida</taxon>
        <taxon>eudicotyledons</taxon>
        <taxon>Gunneridae</taxon>
        <taxon>Pentapetalae</taxon>
        <taxon>rosids</taxon>
        <taxon>fabids</taxon>
        <taxon>Fabales</taxon>
        <taxon>Fabaceae</taxon>
        <taxon>Papilionoideae</taxon>
        <taxon>50 kb inversion clade</taxon>
        <taxon>NPAAA clade</taxon>
        <taxon>indigoferoid/millettioid clade</taxon>
        <taxon>Phaseoleae</taxon>
        <taxon>Phaseolus</taxon>
    </lineage>
</organism>
<dbReference type="InterPro" id="IPR036837">
    <property type="entry name" value="Cation_efflux_CTD_sf"/>
</dbReference>
<keyword evidence="4" id="KW-0926">Vacuole</keyword>
<evidence type="ECO:0000256" key="2">
    <source>
        <dbReference type="ARBA" id="ARBA00004128"/>
    </source>
</evidence>
<dbReference type="OrthoDB" id="435980at2759"/>
<name>V7D0H7_PHAVU</name>
<dbReference type="FunFam" id="1.20.1510.10:FF:000023">
    <property type="entry name" value="Metal tolerance protein C1"/>
    <property type="match status" value="1"/>
</dbReference>
<evidence type="ECO:0000256" key="5">
    <source>
        <dbReference type="ARBA" id="ARBA00022692"/>
    </source>
</evidence>
<dbReference type="InterPro" id="IPR002524">
    <property type="entry name" value="Cation_efflux"/>
</dbReference>
<comment type="function">
    <text evidence="1">Involved in sequestration of excess metal in the cytoplasm into vacuoles to maintain metal homeostasis.</text>
</comment>
<dbReference type="STRING" id="3885.V7D0H7"/>
<dbReference type="PANTHER" id="PTHR43840:SF15">
    <property type="entry name" value="MITOCHONDRIAL METAL TRANSPORTER 1-RELATED"/>
    <property type="match status" value="1"/>
</dbReference>
<dbReference type="OMA" id="IVNFHCR"/>